<keyword evidence="2 4" id="KW-0863">Zinc-finger</keyword>
<evidence type="ECO:0000313" key="8">
    <source>
        <dbReference type="Proteomes" id="UP000015453"/>
    </source>
</evidence>
<keyword evidence="3" id="KW-0862">Zinc</keyword>
<feature type="domain" description="RING-type" evidence="6">
    <location>
        <begin position="182"/>
        <end position="230"/>
    </location>
</feature>
<proteinExistence type="predicted"/>
<dbReference type="AlphaFoldDB" id="S8EMS7"/>
<dbReference type="SMART" id="SM00249">
    <property type="entry name" value="PHD"/>
    <property type="match status" value="3"/>
</dbReference>
<dbReference type="Proteomes" id="UP000015453">
    <property type="component" value="Unassembled WGS sequence"/>
</dbReference>
<dbReference type="EMBL" id="AUSU01000224">
    <property type="protein sequence ID" value="EPS73992.1"/>
    <property type="molecule type" value="Genomic_DNA"/>
</dbReference>
<sequence>SENFSKLCCLLHENGMKVEKLLNFSHINSNMKENTYESFPLLFHSDMLQVWTKIEKVGKDIVALARSITDEARTSLHREESNAAKELHTCEQCGEKADGRNSLVCDSCENIYHISCSQPPVIEVPVKSWYCTNCTIIAKEIESPHEKCVVCERLESSSDYVDDEEFIYYSRGQEELETLPNCKVCLSRVRNDEEHRTCGHGLCPQKFYHVKCLTRRELQFHGRCWYCPSCLCRACLVDRDDHKIVLCDGCDHGYHTYCMHPPRDRIPKGKWFCKRCDADIQRISKTRSLYEKMVVQNNKSGGVEMLLNAATTLKHEDSFSCRG</sequence>
<feature type="domain" description="PHD-type" evidence="5">
    <location>
        <begin position="87"/>
        <end position="137"/>
    </location>
</feature>
<evidence type="ECO:0000259" key="6">
    <source>
        <dbReference type="PROSITE" id="PS50089"/>
    </source>
</evidence>
<evidence type="ECO:0000256" key="2">
    <source>
        <dbReference type="ARBA" id="ARBA00022771"/>
    </source>
</evidence>
<dbReference type="SUPFAM" id="SSF57903">
    <property type="entry name" value="FYVE/PHD zinc finger"/>
    <property type="match status" value="2"/>
</dbReference>
<name>S8EMS7_9LAMI</name>
<dbReference type="Pfam" id="PF00628">
    <property type="entry name" value="PHD"/>
    <property type="match status" value="2"/>
</dbReference>
<evidence type="ECO:0000259" key="5">
    <source>
        <dbReference type="PROSITE" id="PS50016"/>
    </source>
</evidence>
<keyword evidence="1" id="KW-0479">Metal-binding</keyword>
<feature type="domain" description="PHD-type" evidence="5">
    <location>
        <begin position="229"/>
        <end position="279"/>
    </location>
</feature>
<protein>
    <submittedName>
        <fullName evidence="7">Uncharacterized protein</fullName>
    </submittedName>
</protein>
<dbReference type="InterPro" id="IPR001841">
    <property type="entry name" value="Znf_RING"/>
</dbReference>
<feature type="non-terminal residue" evidence="7">
    <location>
        <position position="323"/>
    </location>
</feature>
<feature type="non-terminal residue" evidence="7">
    <location>
        <position position="1"/>
    </location>
</feature>
<evidence type="ECO:0000256" key="1">
    <source>
        <dbReference type="ARBA" id="ARBA00022723"/>
    </source>
</evidence>
<dbReference type="PANTHER" id="PTHR47162">
    <property type="entry name" value="OS02G0192300 PROTEIN"/>
    <property type="match status" value="1"/>
</dbReference>
<dbReference type="PROSITE" id="PS50089">
    <property type="entry name" value="ZF_RING_2"/>
    <property type="match status" value="1"/>
</dbReference>
<organism evidence="7 8">
    <name type="scientific">Genlisea aurea</name>
    <dbReference type="NCBI Taxonomy" id="192259"/>
    <lineage>
        <taxon>Eukaryota</taxon>
        <taxon>Viridiplantae</taxon>
        <taxon>Streptophyta</taxon>
        <taxon>Embryophyta</taxon>
        <taxon>Tracheophyta</taxon>
        <taxon>Spermatophyta</taxon>
        <taxon>Magnoliopsida</taxon>
        <taxon>eudicotyledons</taxon>
        <taxon>Gunneridae</taxon>
        <taxon>Pentapetalae</taxon>
        <taxon>asterids</taxon>
        <taxon>lamiids</taxon>
        <taxon>Lamiales</taxon>
        <taxon>Lentibulariaceae</taxon>
        <taxon>Genlisea</taxon>
    </lineage>
</organism>
<comment type="caution">
    <text evidence="7">The sequence shown here is derived from an EMBL/GenBank/DDBJ whole genome shotgun (WGS) entry which is preliminary data.</text>
</comment>
<evidence type="ECO:0000313" key="7">
    <source>
        <dbReference type="EMBL" id="EPS73992.1"/>
    </source>
</evidence>
<dbReference type="Gene3D" id="2.30.30.1150">
    <property type="match status" value="1"/>
</dbReference>
<dbReference type="GO" id="GO:0008270">
    <property type="term" value="F:zinc ion binding"/>
    <property type="evidence" value="ECO:0007669"/>
    <property type="project" value="UniProtKB-KW"/>
</dbReference>
<evidence type="ECO:0000256" key="4">
    <source>
        <dbReference type="PROSITE-ProRule" id="PRU00175"/>
    </source>
</evidence>
<keyword evidence="8" id="KW-1185">Reference proteome</keyword>
<gene>
    <name evidence="7" type="ORF">M569_00772</name>
</gene>
<dbReference type="PANTHER" id="PTHR47162:SF9">
    <property type="entry name" value="PHD FINGER PROTEIN EHD3-LIKE"/>
    <property type="match status" value="1"/>
</dbReference>
<accession>S8EMS7</accession>
<dbReference type="InterPro" id="IPR013083">
    <property type="entry name" value="Znf_RING/FYVE/PHD"/>
</dbReference>
<dbReference type="InterPro" id="IPR019787">
    <property type="entry name" value="Znf_PHD-finger"/>
</dbReference>
<dbReference type="OrthoDB" id="1903104at2759"/>
<evidence type="ECO:0000256" key="3">
    <source>
        <dbReference type="ARBA" id="ARBA00022833"/>
    </source>
</evidence>
<dbReference type="InterPro" id="IPR011011">
    <property type="entry name" value="Znf_FYVE_PHD"/>
</dbReference>
<dbReference type="InterPro" id="IPR001965">
    <property type="entry name" value="Znf_PHD"/>
</dbReference>
<dbReference type="PROSITE" id="PS50016">
    <property type="entry name" value="ZF_PHD_2"/>
    <property type="match status" value="2"/>
</dbReference>
<reference evidence="7 8" key="1">
    <citation type="journal article" date="2013" name="BMC Genomics">
        <title>The miniature genome of a carnivorous plant Genlisea aurea contains a low number of genes and short non-coding sequences.</title>
        <authorList>
            <person name="Leushkin E.V."/>
            <person name="Sutormin R.A."/>
            <person name="Nabieva E.R."/>
            <person name="Penin A.A."/>
            <person name="Kondrashov A.S."/>
            <person name="Logacheva M.D."/>
        </authorList>
    </citation>
    <scope>NUCLEOTIDE SEQUENCE [LARGE SCALE GENOMIC DNA]</scope>
</reference>
<dbReference type="Gene3D" id="3.30.40.10">
    <property type="entry name" value="Zinc/RING finger domain, C3HC4 (zinc finger)"/>
    <property type="match status" value="1"/>
</dbReference>